<dbReference type="Gene3D" id="3.40.50.720">
    <property type="entry name" value="NAD(P)-binding Rossmann-like Domain"/>
    <property type="match status" value="1"/>
</dbReference>
<evidence type="ECO:0000256" key="2">
    <source>
        <dbReference type="ARBA" id="ARBA00023002"/>
    </source>
</evidence>
<dbReference type="InterPro" id="IPR006424">
    <property type="entry name" value="Glyceraldehyde-3-P_DH_1"/>
</dbReference>
<dbReference type="CDD" id="cd18126">
    <property type="entry name" value="GAPDH_I_C"/>
    <property type="match status" value="1"/>
</dbReference>
<feature type="binding site" evidence="5">
    <location>
        <position position="129"/>
    </location>
    <ligand>
        <name>NAD(+)</name>
        <dbReference type="ChEBI" id="CHEBI:57540"/>
    </ligand>
</feature>
<protein>
    <submittedName>
        <fullName evidence="9">Type I glyceraldehyde-3-phosphate dehydrogenase</fullName>
    </submittedName>
</protein>
<feature type="binding site" evidence="4">
    <location>
        <begin position="217"/>
        <end position="218"/>
    </location>
    <ligand>
        <name>D-glyceraldehyde 3-phosphate</name>
        <dbReference type="ChEBI" id="CHEBI:59776"/>
    </ligand>
</feature>
<evidence type="ECO:0000256" key="4">
    <source>
        <dbReference type="PIRSR" id="PIRSR000149-2"/>
    </source>
</evidence>
<feature type="binding site" evidence="5">
    <location>
        <position position="322"/>
    </location>
    <ligand>
        <name>NAD(+)</name>
        <dbReference type="ChEBI" id="CHEBI:57540"/>
    </ligand>
</feature>
<dbReference type="GO" id="GO:0006006">
    <property type="term" value="P:glucose metabolic process"/>
    <property type="evidence" value="ECO:0007669"/>
    <property type="project" value="InterPro"/>
</dbReference>
<evidence type="ECO:0000313" key="10">
    <source>
        <dbReference type="Proteomes" id="UP000229500"/>
    </source>
</evidence>
<keyword evidence="5" id="KW-0520">NAD</keyword>
<accession>A0A2M8L5V0</accession>
<evidence type="ECO:0000256" key="1">
    <source>
        <dbReference type="ARBA" id="ARBA00007406"/>
    </source>
</evidence>
<dbReference type="PIRSF" id="PIRSF000149">
    <property type="entry name" value="GAP_DH"/>
    <property type="match status" value="1"/>
</dbReference>
<reference evidence="10" key="1">
    <citation type="submission" date="2017-09" db="EMBL/GenBank/DDBJ databases">
        <title>Depth-based differentiation of microbial function through sediment-hosted aquifers and enrichment of novel symbionts in the deep terrestrial subsurface.</title>
        <authorList>
            <person name="Probst A.J."/>
            <person name="Ladd B."/>
            <person name="Jarett J.K."/>
            <person name="Geller-Mcgrath D.E."/>
            <person name="Sieber C.M.K."/>
            <person name="Emerson J.B."/>
            <person name="Anantharaman K."/>
            <person name="Thomas B.C."/>
            <person name="Malmstrom R."/>
            <person name="Stieglmeier M."/>
            <person name="Klingl A."/>
            <person name="Woyke T."/>
            <person name="Ryan C.M."/>
            <person name="Banfield J.F."/>
        </authorList>
    </citation>
    <scope>NUCLEOTIDE SEQUENCE [LARGE SCALE GENOMIC DNA]</scope>
</reference>
<feature type="domain" description="Glyceraldehyde 3-phosphate dehydrogenase NAD(P) binding" evidence="8">
    <location>
        <begin position="2"/>
        <end position="158"/>
    </location>
</feature>
<evidence type="ECO:0000259" key="8">
    <source>
        <dbReference type="SMART" id="SM00846"/>
    </source>
</evidence>
<dbReference type="GO" id="GO:0016620">
    <property type="term" value="F:oxidoreductase activity, acting on the aldehyde or oxo group of donors, NAD or NADP as acceptor"/>
    <property type="evidence" value="ECO:0007669"/>
    <property type="project" value="InterPro"/>
</dbReference>
<dbReference type="AlphaFoldDB" id="A0A2M8L5V0"/>
<dbReference type="PANTHER" id="PTHR43148">
    <property type="entry name" value="GLYCERALDEHYDE-3-PHOSPHATE DEHYDROGENASE 2"/>
    <property type="match status" value="1"/>
</dbReference>
<dbReference type="GO" id="GO:0050661">
    <property type="term" value="F:NADP binding"/>
    <property type="evidence" value="ECO:0007669"/>
    <property type="project" value="InterPro"/>
</dbReference>
<dbReference type="InterPro" id="IPR020831">
    <property type="entry name" value="GlycerAld/Erythrose_P_DH"/>
</dbReference>
<dbReference type="CDD" id="cd05214">
    <property type="entry name" value="GAPDH_I_N"/>
    <property type="match status" value="1"/>
</dbReference>
<dbReference type="SUPFAM" id="SSF51735">
    <property type="entry name" value="NAD(P)-binding Rossmann-fold domains"/>
    <property type="match status" value="1"/>
</dbReference>
<dbReference type="Gene3D" id="3.30.360.10">
    <property type="entry name" value="Dihydrodipicolinate Reductase, domain 2"/>
    <property type="match status" value="1"/>
</dbReference>
<feature type="binding site" evidence="4">
    <location>
        <position position="188"/>
    </location>
    <ligand>
        <name>D-glyceraldehyde 3-phosphate</name>
        <dbReference type="ChEBI" id="CHEBI:59776"/>
    </ligand>
</feature>
<name>A0A2M8L5V0_9BACT</name>
<dbReference type="FunFam" id="3.40.50.720:FF:000001">
    <property type="entry name" value="Glyceraldehyde-3-phosphate dehydrogenase"/>
    <property type="match status" value="1"/>
</dbReference>
<dbReference type="Pfam" id="PF02800">
    <property type="entry name" value="Gp_dh_C"/>
    <property type="match status" value="1"/>
</dbReference>
<dbReference type="EMBL" id="PFEL01000045">
    <property type="protein sequence ID" value="PJE69213.1"/>
    <property type="molecule type" value="Genomic_DNA"/>
</dbReference>
<evidence type="ECO:0000256" key="6">
    <source>
        <dbReference type="PIRSR" id="PIRSR000149-4"/>
    </source>
</evidence>
<dbReference type="SMART" id="SM00846">
    <property type="entry name" value="Gp_dh_N"/>
    <property type="match status" value="1"/>
</dbReference>
<dbReference type="FunFam" id="3.30.360.10:FF:000002">
    <property type="entry name" value="Glyceraldehyde-3-phosphate dehydrogenase"/>
    <property type="match status" value="1"/>
</dbReference>
<dbReference type="InterPro" id="IPR020828">
    <property type="entry name" value="GlycerAld_3-P_DH_NAD(P)-bd"/>
</dbReference>
<feature type="binding site" evidence="5">
    <location>
        <begin position="11"/>
        <end position="12"/>
    </location>
    <ligand>
        <name>NAD(+)</name>
        <dbReference type="ChEBI" id="CHEBI:57540"/>
    </ligand>
</feature>
<dbReference type="NCBIfam" id="TIGR01534">
    <property type="entry name" value="GAPDH-I"/>
    <property type="match status" value="1"/>
</dbReference>
<feature type="active site" description="Nucleophile" evidence="3">
    <location>
        <position position="158"/>
    </location>
</feature>
<dbReference type="Proteomes" id="UP000229500">
    <property type="component" value="Unassembled WGS sequence"/>
</dbReference>
<dbReference type="SUPFAM" id="SSF55347">
    <property type="entry name" value="Glyceraldehyde-3-phosphate dehydrogenase-like, C-terminal domain"/>
    <property type="match status" value="1"/>
</dbReference>
<dbReference type="Pfam" id="PF00044">
    <property type="entry name" value="Gp_dh_N"/>
    <property type="match status" value="1"/>
</dbReference>
<keyword evidence="2" id="KW-0560">Oxidoreductase</keyword>
<dbReference type="PRINTS" id="PR00078">
    <property type="entry name" value="G3PDHDRGNASE"/>
</dbReference>
<comment type="similarity">
    <text evidence="1 7">Belongs to the glyceraldehyde-3-phosphate dehydrogenase family.</text>
</comment>
<proteinExistence type="inferred from homology"/>
<comment type="caution">
    <text evidence="9">The sequence shown here is derived from an EMBL/GenBank/DDBJ whole genome shotgun (WGS) entry which is preliminary data.</text>
</comment>
<dbReference type="InterPro" id="IPR020829">
    <property type="entry name" value="GlycerAld_3-P_DH_cat"/>
</dbReference>
<feature type="site" description="Activates thiol group during catalysis" evidence="6">
    <location>
        <position position="185"/>
    </location>
</feature>
<evidence type="ECO:0000313" key="9">
    <source>
        <dbReference type="EMBL" id="PJE69213.1"/>
    </source>
</evidence>
<sequence>MINVAINGFGRIGRVALRVILARYLDKMKPVAINNPGPMDIMGWAHLFEYDSIYGRFKGKIETNKGDDKEIGILTVNHQKIHFWGQEEPAKIPWKKCGVDVVIESSGVFRDRKSASAHLQAGAKKVVISAPAKNVDSFIIGANQEKYKGSLVIGNSSCTTNCVAPVTKIMMENFGLQKALMTTIHAYTADQNLVDASRHKDLRRARAAAVNIIPTSTGAAKATTEILPSLRGLFGGLAFRVPVPCVSVADFSFVTTKKTAIEEVNRILTQAAQDKYRGVIEVSDKPLVSSDIIGNSASAVIDLALTQVVDGDLVKIVAWYDNEWGYCCRLIELVEYIGKK</sequence>
<feature type="binding site" evidence="4">
    <location>
        <begin position="157"/>
        <end position="159"/>
    </location>
    <ligand>
        <name>D-glyceraldehyde 3-phosphate</name>
        <dbReference type="ChEBI" id="CHEBI:59776"/>
    </ligand>
</feature>
<evidence type="ECO:0000256" key="7">
    <source>
        <dbReference type="RuleBase" id="RU000397"/>
    </source>
</evidence>
<gene>
    <name evidence="9" type="primary">gap</name>
    <name evidence="9" type="ORF">COU96_00975</name>
</gene>
<dbReference type="GO" id="GO:0051287">
    <property type="term" value="F:NAD binding"/>
    <property type="evidence" value="ECO:0007669"/>
    <property type="project" value="InterPro"/>
</dbReference>
<evidence type="ECO:0000256" key="5">
    <source>
        <dbReference type="PIRSR" id="PIRSR000149-3"/>
    </source>
</evidence>
<organism evidence="9 10">
    <name type="scientific">Candidatus Shapirobacteria bacterium CG10_big_fil_rev_8_21_14_0_10_38_14</name>
    <dbReference type="NCBI Taxonomy" id="1974483"/>
    <lineage>
        <taxon>Bacteria</taxon>
        <taxon>Candidatus Shapironibacteriota</taxon>
    </lineage>
</organism>
<feature type="binding site" evidence="4">
    <location>
        <position position="240"/>
    </location>
    <ligand>
        <name>D-glyceraldehyde 3-phosphate</name>
        <dbReference type="ChEBI" id="CHEBI:59776"/>
    </ligand>
</feature>
<keyword evidence="5" id="KW-0547">Nucleotide-binding</keyword>
<dbReference type="InterPro" id="IPR036291">
    <property type="entry name" value="NAD(P)-bd_dom_sf"/>
</dbReference>
<evidence type="ECO:0000256" key="3">
    <source>
        <dbReference type="PIRSR" id="PIRSR000149-1"/>
    </source>
</evidence>